<proteinExistence type="inferred from homology"/>
<evidence type="ECO:0000256" key="2">
    <source>
        <dbReference type="ARBA" id="ARBA00008417"/>
    </source>
</evidence>
<evidence type="ECO:0000256" key="3">
    <source>
        <dbReference type="ARBA" id="ARBA00022106"/>
    </source>
</evidence>
<evidence type="ECO:0000313" key="11">
    <source>
        <dbReference type="EMBL" id="CAG7654975.1"/>
    </source>
</evidence>
<keyword evidence="9" id="KW-0046">Antibiotic resistance</keyword>
<feature type="transmembrane region" description="Helical" evidence="10">
    <location>
        <begin position="53"/>
        <end position="77"/>
    </location>
</feature>
<dbReference type="PIRSF" id="PIRSF006603">
    <property type="entry name" value="DinF"/>
    <property type="match status" value="1"/>
</dbReference>
<feature type="transmembrane region" description="Helical" evidence="10">
    <location>
        <begin position="362"/>
        <end position="380"/>
    </location>
</feature>
<feature type="transmembrane region" description="Helical" evidence="10">
    <location>
        <begin position="422"/>
        <end position="444"/>
    </location>
</feature>
<comment type="caution">
    <text evidence="11">The sequence shown here is derived from an EMBL/GenBank/DDBJ whole genome shotgun (WGS) entry which is preliminary data.</text>
</comment>
<organism evidence="11 12">
    <name type="scientific">Paenibacillus allorhizosphaerae</name>
    <dbReference type="NCBI Taxonomy" id="2849866"/>
    <lineage>
        <taxon>Bacteria</taxon>
        <taxon>Bacillati</taxon>
        <taxon>Bacillota</taxon>
        <taxon>Bacilli</taxon>
        <taxon>Bacillales</taxon>
        <taxon>Paenibacillaceae</taxon>
        <taxon>Paenibacillus</taxon>
    </lineage>
</organism>
<dbReference type="PANTHER" id="PTHR43823:SF3">
    <property type="entry name" value="MULTIDRUG EXPORT PROTEIN MEPA"/>
    <property type="match status" value="1"/>
</dbReference>
<evidence type="ECO:0000256" key="6">
    <source>
        <dbReference type="ARBA" id="ARBA00022692"/>
    </source>
</evidence>
<sequence>MMSNHMNERFGNESVPKLIVSLATPAIIAQLINAMYSVVDRMFVGRMAENGTLALSAIGISFPIIMVISAFAALVGFGGSPLASIKMGEGELKKAEELLGSCFSLLLIASVLMTTIFLIFKSQLLTLFGASSDTLPFAEDFIGIYLIGTVPALLSLGLNPFIAAQGFAKTAMVTICVGAAVNIILDTIFIFGMGMGIKGAAWATIISQTISAGWVLRFLTSRRAQLRLRLKHMRVNPKVAASVLALGLSPFIMLSTESLIQIVFNKSLAHFGGDMYVAAIGIMGTLMQIFTLLLSSFAQGAQPIIGYNYGAGNVARVKSAIKYCTFFCAAFGLAMWSIAVFMPQLPIMIFTNNPELSTLTVRLMKIFFLGTCIYGVQLAFQQIFIALGQAKVSIFIAILRKIILLIPMVLLLPAWIRPQTDAVIIAEPIADICAALTCCVLFVLKMKQLLKDEPAYSGMQRVPGRYRS</sequence>
<evidence type="ECO:0000313" key="12">
    <source>
        <dbReference type="Proteomes" id="UP000730618"/>
    </source>
</evidence>
<dbReference type="CDD" id="cd13143">
    <property type="entry name" value="MATE_MepA_like"/>
    <property type="match status" value="1"/>
</dbReference>
<evidence type="ECO:0000256" key="4">
    <source>
        <dbReference type="ARBA" id="ARBA00022448"/>
    </source>
</evidence>
<accession>A0ABM8VR54</accession>
<evidence type="ECO:0000256" key="10">
    <source>
        <dbReference type="SAM" id="Phobius"/>
    </source>
</evidence>
<dbReference type="Pfam" id="PF01554">
    <property type="entry name" value="MatE"/>
    <property type="match status" value="2"/>
</dbReference>
<feature type="transmembrane region" description="Helical" evidence="10">
    <location>
        <begin position="239"/>
        <end position="264"/>
    </location>
</feature>
<comment type="subcellular location">
    <subcellularLocation>
        <location evidence="1">Cell membrane</location>
        <topology evidence="1">Multi-pass membrane protein</topology>
    </subcellularLocation>
</comment>
<feature type="transmembrane region" description="Helical" evidence="10">
    <location>
        <begin position="199"/>
        <end position="219"/>
    </location>
</feature>
<dbReference type="InterPro" id="IPR051327">
    <property type="entry name" value="MATE_MepA_subfamily"/>
</dbReference>
<feature type="transmembrane region" description="Helical" evidence="10">
    <location>
        <begin position="392"/>
        <end position="416"/>
    </location>
</feature>
<feature type="transmembrane region" description="Helical" evidence="10">
    <location>
        <begin position="276"/>
        <end position="299"/>
    </location>
</feature>
<evidence type="ECO:0000256" key="9">
    <source>
        <dbReference type="ARBA" id="ARBA00023251"/>
    </source>
</evidence>
<name>A0ABM8VR54_9BACL</name>
<reference evidence="11 12" key="1">
    <citation type="submission" date="2021-06" db="EMBL/GenBank/DDBJ databases">
        <authorList>
            <person name="Criscuolo A."/>
        </authorList>
    </citation>
    <scope>NUCLEOTIDE SEQUENCE [LARGE SCALE GENOMIC DNA]</scope>
    <source>
        <strain evidence="12">CIP 111802</strain>
    </source>
</reference>
<feature type="transmembrane region" description="Helical" evidence="10">
    <location>
        <begin position="170"/>
        <end position="193"/>
    </location>
</feature>
<keyword evidence="4" id="KW-0813">Transport</keyword>
<evidence type="ECO:0000256" key="1">
    <source>
        <dbReference type="ARBA" id="ARBA00004651"/>
    </source>
</evidence>
<feature type="transmembrane region" description="Helical" evidence="10">
    <location>
        <begin position="320"/>
        <end position="342"/>
    </location>
</feature>
<feature type="transmembrane region" description="Helical" evidence="10">
    <location>
        <begin position="140"/>
        <end position="158"/>
    </location>
</feature>
<dbReference type="InterPro" id="IPR002528">
    <property type="entry name" value="MATE_fam"/>
</dbReference>
<dbReference type="InterPro" id="IPR048279">
    <property type="entry name" value="MdtK-like"/>
</dbReference>
<dbReference type="InterPro" id="IPR045070">
    <property type="entry name" value="MATE_MepA-like"/>
</dbReference>
<protein>
    <recommendedName>
        <fullName evidence="3">Multidrug export protein MepA</fullName>
    </recommendedName>
</protein>
<keyword evidence="5" id="KW-1003">Cell membrane</keyword>
<dbReference type="NCBIfam" id="TIGR00797">
    <property type="entry name" value="matE"/>
    <property type="match status" value="1"/>
</dbReference>
<comment type="similarity">
    <text evidence="2">Belongs to the multi antimicrobial extrusion (MATE) (TC 2.A.66.1) family. MepA subfamily.</text>
</comment>
<keyword evidence="12" id="KW-1185">Reference proteome</keyword>
<keyword evidence="6 10" id="KW-0812">Transmembrane</keyword>
<dbReference type="PANTHER" id="PTHR43823">
    <property type="entry name" value="SPORULATION PROTEIN YKVU"/>
    <property type="match status" value="1"/>
</dbReference>
<evidence type="ECO:0000256" key="8">
    <source>
        <dbReference type="ARBA" id="ARBA00023136"/>
    </source>
</evidence>
<keyword evidence="8 10" id="KW-0472">Membrane</keyword>
<gene>
    <name evidence="11" type="primary">mepA</name>
    <name evidence="11" type="ORF">PAECIP111802_05959</name>
</gene>
<dbReference type="EMBL" id="CAJVCE010000024">
    <property type="protein sequence ID" value="CAG7654975.1"/>
    <property type="molecule type" value="Genomic_DNA"/>
</dbReference>
<feature type="transmembrane region" description="Helical" evidence="10">
    <location>
        <begin position="98"/>
        <end position="120"/>
    </location>
</feature>
<evidence type="ECO:0000256" key="7">
    <source>
        <dbReference type="ARBA" id="ARBA00022989"/>
    </source>
</evidence>
<dbReference type="Proteomes" id="UP000730618">
    <property type="component" value="Unassembled WGS sequence"/>
</dbReference>
<keyword evidence="7 10" id="KW-1133">Transmembrane helix</keyword>
<evidence type="ECO:0000256" key="5">
    <source>
        <dbReference type="ARBA" id="ARBA00022475"/>
    </source>
</evidence>